<keyword evidence="3" id="KW-0808">Transferase</keyword>
<reference evidence="3 4" key="1">
    <citation type="submission" date="2019-05" db="EMBL/GenBank/DDBJ databases">
        <title>Draft Genome Sequences of Six Type Strains of the Genus Massilia.</title>
        <authorList>
            <person name="Miess H."/>
            <person name="Frediansyhah A."/>
            <person name="Gross H."/>
        </authorList>
    </citation>
    <scope>NUCLEOTIDE SEQUENCE [LARGE SCALE GENOMIC DNA]</scope>
    <source>
        <strain evidence="3 4">DSMZ 26121</strain>
    </source>
</reference>
<feature type="transmembrane region" description="Helical" evidence="1">
    <location>
        <begin position="12"/>
        <end position="35"/>
    </location>
</feature>
<dbReference type="InterPro" id="IPR036890">
    <property type="entry name" value="HATPase_C_sf"/>
</dbReference>
<keyword evidence="1" id="KW-0812">Transmembrane</keyword>
<evidence type="ECO:0000313" key="4">
    <source>
        <dbReference type="Proteomes" id="UP000298763"/>
    </source>
</evidence>
<dbReference type="InterPro" id="IPR010559">
    <property type="entry name" value="Sig_transdc_His_kin_internal"/>
</dbReference>
<keyword evidence="3" id="KW-0418">Kinase</keyword>
<protein>
    <submittedName>
        <fullName evidence="3">Sensor histidine kinase</fullName>
    </submittedName>
</protein>
<dbReference type="GO" id="GO:0016301">
    <property type="term" value="F:kinase activity"/>
    <property type="evidence" value="ECO:0007669"/>
    <property type="project" value="UniProtKB-KW"/>
</dbReference>
<dbReference type="PANTHER" id="PTHR34220">
    <property type="entry name" value="SENSOR HISTIDINE KINASE YPDA"/>
    <property type="match status" value="1"/>
</dbReference>
<keyword evidence="1" id="KW-0472">Membrane</keyword>
<organism evidence="3 4">
    <name type="scientific">Pseudoduganella umbonata</name>
    <dbReference type="NCBI Taxonomy" id="864828"/>
    <lineage>
        <taxon>Bacteria</taxon>
        <taxon>Pseudomonadati</taxon>
        <taxon>Pseudomonadota</taxon>
        <taxon>Betaproteobacteria</taxon>
        <taxon>Burkholderiales</taxon>
        <taxon>Oxalobacteraceae</taxon>
        <taxon>Telluria group</taxon>
        <taxon>Pseudoduganella</taxon>
    </lineage>
</organism>
<dbReference type="PANTHER" id="PTHR34220:SF7">
    <property type="entry name" value="SENSOR HISTIDINE KINASE YPDA"/>
    <property type="match status" value="1"/>
</dbReference>
<feature type="transmembrane region" description="Helical" evidence="1">
    <location>
        <begin position="41"/>
        <end position="60"/>
    </location>
</feature>
<evidence type="ECO:0000313" key="3">
    <source>
        <dbReference type="EMBL" id="QCP14981.1"/>
    </source>
</evidence>
<feature type="transmembrane region" description="Helical" evidence="1">
    <location>
        <begin position="106"/>
        <end position="129"/>
    </location>
</feature>
<accession>A0ABX5UWU2</accession>
<dbReference type="Pfam" id="PF06580">
    <property type="entry name" value="His_kinase"/>
    <property type="match status" value="1"/>
</dbReference>
<gene>
    <name evidence="3" type="ORF">FCL38_28395</name>
</gene>
<sequence length="341" mass="37029">MAAPGPLITRLNWYWIFQLLGWAGVALFNLSLAAGIVVTPALAGVCLWSAAGGLLLSDLWHRYLKRAGATPLPLLAGGIAVLTVLQCAIAYAGFAVLQPFGKPHGFAWVPSALLFWLGCFVAWTIFYTAAQTLRRAHRAEAETLRLELHAKDIELRALQAQVNPHFFFNSLNSVRALIYEDRDSAARMIDQLAGLMRYALQSGHVETVPLAVELEAVEAYLAIEKIRFEERLRVQVQIEPGLEGVLVPPMALQTLVENAVKYGVELSTTGSDICIRAWRGDGMTLIEIANAGAIRRLGQSTQVGLANARKRLELAVGGGASLDLAERDGWVRATLQLPAAA</sequence>
<evidence type="ECO:0000256" key="1">
    <source>
        <dbReference type="SAM" id="Phobius"/>
    </source>
</evidence>
<dbReference type="InterPro" id="IPR050640">
    <property type="entry name" value="Bact_2-comp_sensor_kinase"/>
</dbReference>
<keyword evidence="1" id="KW-1133">Transmembrane helix</keyword>
<evidence type="ECO:0000259" key="2">
    <source>
        <dbReference type="Pfam" id="PF06580"/>
    </source>
</evidence>
<dbReference type="SUPFAM" id="SSF55874">
    <property type="entry name" value="ATPase domain of HSP90 chaperone/DNA topoisomerase II/histidine kinase"/>
    <property type="match status" value="1"/>
</dbReference>
<feature type="transmembrane region" description="Helical" evidence="1">
    <location>
        <begin position="72"/>
        <end position="94"/>
    </location>
</feature>
<name>A0ABX5UWU2_9BURK</name>
<dbReference type="EMBL" id="CP040017">
    <property type="protein sequence ID" value="QCP14981.1"/>
    <property type="molecule type" value="Genomic_DNA"/>
</dbReference>
<proteinExistence type="predicted"/>
<feature type="domain" description="Signal transduction histidine kinase internal region" evidence="2">
    <location>
        <begin position="154"/>
        <end position="232"/>
    </location>
</feature>
<keyword evidence="4" id="KW-1185">Reference proteome</keyword>
<dbReference type="Gene3D" id="3.30.565.10">
    <property type="entry name" value="Histidine kinase-like ATPase, C-terminal domain"/>
    <property type="match status" value="1"/>
</dbReference>
<dbReference type="Proteomes" id="UP000298763">
    <property type="component" value="Chromosome"/>
</dbReference>